<protein>
    <submittedName>
        <fullName evidence="1">Uncharacterized protein</fullName>
    </submittedName>
</protein>
<dbReference type="Proteomes" id="UP000195569">
    <property type="component" value="Unassembled WGS sequence"/>
</dbReference>
<comment type="caution">
    <text evidence="1">The sequence shown here is derived from an EMBL/GenBank/DDBJ whole genome shotgun (WGS) entry which is preliminary data.</text>
</comment>
<dbReference type="EMBL" id="CYGY02000124">
    <property type="protein sequence ID" value="SIT51547.1"/>
    <property type="molecule type" value="Genomic_DNA"/>
</dbReference>
<accession>A0A1N7SW16</accession>
<dbReference type="AlphaFoldDB" id="A0A1N7SW16"/>
<evidence type="ECO:0000313" key="2">
    <source>
        <dbReference type="Proteomes" id="UP000195569"/>
    </source>
</evidence>
<sequence length="56" mass="6119">MRKLHGDRLLDIGVIHGDGMTTAWQVYHERRGSKPMSTAAGKPSIRAITCHALGGY</sequence>
<organism evidence="1 2">
    <name type="scientific">Paraburkholderia piptadeniae</name>
    <dbReference type="NCBI Taxonomy" id="1701573"/>
    <lineage>
        <taxon>Bacteria</taxon>
        <taxon>Pseudomonadati</taxon>
        <taxon>Pseudomonadota</taxon>
        <taxon>Betaproteobacteria</taxon>
        <taxon>Burkholderiales</taxon>
        <taxon>Burkholderiaceae</taxon>
        <taxon>Paraburkholderia</taxon>
    </lineage>
</organism>
<name>A0A1N7SW16_9BURK</name>
<proteinExistence type="predicted"/>
<evidence type="ECO:0000313" key="1">
    <source>
        <dbReference type="EMBL" id="SIT51547.1"/>
    </source>
</evidence>
<keyword evidence="2" id="KW-1185">Reference proteome</keyword>
<gene>
    <name evidence="1" type="ORF">BN2476_1240008</name>
</gene>
<reference evidence="1" key="1">
    <citation type="submission" date="2016-12" db="EMBL/GenBank/DDBJ databases">
        <authorList>
            <person name="Moulin L."/>
        </authorList>
    </citation>
    <scope>NUCLEOTIDE SEQUENCE [LARGE SCALE GENOMIC DNA]</scope>
    <source>
        <strain evidence="1">STM 7183</strain>
    </source>
</reference>